<evidence type="ECO:0000313" key="2">
    <source>
        <dbReference type="Proteomes" id="UP001596086"/>
    </source>
</evidence>
<keyword evidence="2" id="KW-1185">Reference proteome</keyword>
<dbReference type="EMBL" id="JBHSMZ010000024">
    <property type="protein sequence ID" value="MFC5551552.1"/>
    <property type="molecule type" value="Genomic_DNA"/>
</dbReference>
<reference evidence="2" key="1">
    <citation type="journal article" date="2019" name="Int. J. Syst. Evol. Microbiol.">
        <title>The Global Catalogue of Microorganisms (GCM) 10K type strain sequencing project: providing services to taxonomists for standard genome sequencing and annotation.</title>
        <authorList>
            <consortium name="The Broad Institute Genomics Platform"/>
            <consortium name="The Broad Institute Genome Sequencing Center for Infectious Disease"/>
            <person name="Wu L."/>
            <person name="Ma J."/>
        </authorList>
    </citation>
    <scope>NUCLEOTIDE SEQUENCE [LARGE SCALE GENOMIC DNA]</scope>
    <source>
        <strain evidence="2">CGMCC 4.5798</strain>
    </source>
</reference>
<name>A0ABW0S4Z0_9BURK</name>
<dbReference type="Proteomes" id="UP001596086">
    <property type="component" value="Unassembled WGS sequence"/>
</dbReference>
<proteinExistence type="predicted"/>
<comment type="caution">
    <text evidence="1">The sequence shown here is derived from an EMBL/GenBank/DDBJ whole genome shotgun (WGS) entry which is preliminary data.</text>
</comment>
<sequence>MNGAYQLTPLQDASPGMVLGEVLRDEKGNVLLAQGVVLTEGMLASLARHGVEILPILVASPAAPPIDAARVQERLDHVFRKHERGSNDDWATTILRQYVEDFRLQREVQR</sequence>
<dbReference type="RefSeq" id="WP_379775814.1">
    <property type="nucleotide sequence ID" value="NZ_JBHSMZ010000024.1"/>
</dbReference>
<protein>
    <submittedName>
        <fullName evidence="1">Uncharacterized protein</fullName>
    </submittedName>
</protein>
<evidence type="ECO:0000313" key="1">
    <source>
        <dbReference type="EMBL" id="MFC5551552.1"/>
    </source>
</evidence>
<gene>
    <name evidence="1" type="ORF">ACFPO9_23800</name>
</gene>
<organism evidence="1 2">
    <name type="scientific">Massilia aerilata</name>
    <dbReference type="NCBI Taxonomy" id="453817"/>
    <lineage>
        <taxon>Bacteria</taxon>
        <taxon>Pseudomonadati</taxon>
        <taxon>Pseudomonadota</taxon>
        <taxon>Betaproteobacteria</taxon>
        <taxon>Burkholderiales</taxon>
        <taxon>Oxalobacteraceae</taxon>
        <taxon>Telluria group</taxon>
        <taxon>Massilia</taxon>
    </lineage>
</organism>
<accession>A0ABW0S4Z0</accession>